<dbReference type="InterPro" id="IPR037232">
    <property type="entry name" value="NADH_quin_OxRdtase_su_C/D-like"/>
</dbReference>
<organism evidence="3">
    <name type="scientific">marine metagenome</name>
    <dbReference type="NCBI Taxonomy" id="408172"/>
    <lineage>
        <taxon>unclassified sequences</taxon>
        <taxon>metagenomes</taxon>
        <taxon>ecological metagenomes</taxon>
    </lineage>
</organism>
<dbReference type="InterPro" id="IPR001268">
    <property type="entry name" value="NADH_UbQ_OxRdtase_30kDa_su"/>
</dbReference>
<dbReference type="PANTHER" id="PTHR10884:SF14">
    <property type="entry name" value="NADH DEHYDROGENASE [UBIQUINONE] IRON-SULFUR PROTEIN 3, MITOCHONDRIAL"/>
    <property type="match status" value="1"/>
</dbReference>
<feature type="domain" description="NADH:ubiquinone oxidoreductase 30kDa subunit" evidence="2">
    <location>
        <begin position="50"/>
        <end position="169"/>
    </location>
</feature>
<comment type="similarity">
    <text evidence="1">Belongs to the complex I 30 kDa subunit family.</text>
</comment>
<evidence type="ECO:0000313" key="3">
    <source>
        <dbReference type="EMBL" id="SVE36991.1"/>
    </source>
</evidence>
<dbReference type="SUPFAM" id="SSF143243">
    <property type="entry name" value="Nqo5-like"/>
    <property type="match status" value="1"/>
</dbReference>
<evidence type="ECO:0000256" key="1">
    <source>
        <dbReference type="ARBA" id="ARBA00007569"/>
    </source>
</evidence>
<reference evidence="3" key="1">
    <citation type="submission" date="2018-05" db="EMBL/GenBank/DDBJ databases">
        <authorList>
            <person name="Lanie J.A."/>
            <person name="Ng W.-L."/>
            <person name="Kazmierczak K.M."/>
            <person name="Andrzejewski T.M."/>
            <person name="Davidsen T.M."/>
            <person name="Wayne K.J."/>
            <person name="Tettelin H."/>
            <person name="Glass J.I."/>
            <person name="Rusch D."/>
            <person name="Podicherti R."/>
            <person name="Tsui H.-C.T."/>
            <person name="Winkler M.E."/>
        </authorList>
    </citation>
    <scope>NUCLEOTIDE SEQUENCE</scope>
</reference>
<evidence type="ECO:0000259" key="2">
    <source>
        <dbReference type="Pfam" id="PF00329"/>
    </source>
</evidence>
<dbReference type="EMBL" id="UINC01212594">
    <property type="protein sequence ID" value="SVE36991.1"/>
    <property type="molecule type" value="Genomic_DNA"/>
</dbReference>
<accession>A0A383CXU5</accession>
<dbReference type="PANTHER" id="PTHR10884">
    <property type="entry name" value="NADH DEHYDROGENASE UBIQUINONE IRON-SULFUR PROTEIN 3"/>
    <property type="match status" value="1"/>
</dbReference>
<protein>
    <recommendedName>
        <fullName evidence="2">NADH:ubiquinone oxidoreductase 30kDa subunit domain-containing protein</fullName>
    </recommendedName>
</protein>
<dbReference type="AlphaFoldDB" id="A0A383CXU5"/>
<dbReference type="Gene3D" id="3.30.460.80">
    <property type="entry name" value="NADH:ubiquinone oxidoreductase, 30kDa subunit"/>
    <property type="match status" value="1"/>
</dbReference>
<gene>
    <name evidence="3" type="ORF">METZ01_LOCUS489845</name>
</gene>
<dbReference type="Pfam" id="PF00329">
    <property type="entry name" value="Complex1_30kDa"/>
    <property type="match status" value="1"/>
</dbReference>
<name>A0A383CXU5_9ZZZZ</name>
<proteinExistence type="inferred from homology"/>
<sequence>METAAPNNQSKPQEQAESFSEEAHGFFALLVNVLGGRRFQRGLLYDRLQISVEPKDLEDICRLLKEDSRTNFKILLCIAAVDYVDYIQMVYVLLSPEHERTLGVKIDLSYEDLTVSSLSGIWRAADWYEREADDLFGVDFKGHPDLSPLLLYEGFEGFPGRKEFPFHEYDEY</sequence>
<dbReference type="GO" id="GO:0008137">
    <property type="term" value="F:NADH dehydrogenase (ubiquinone) activity"/>
    <property type="evidence" value="ECO:0007669"/>
    <property type="project" value="InterPro"/>
</dbReference>